<dbReference type="EMBL" id="BMQV01000057">
    <property type="protein sequence ID" value="GGP67938.1"/>
    <property type="molecule type" value="Genomic_DNA"/>
</dbReference>
<comment type="caution">
    <text evidence="1">The sequence shown here is derived from an EMBL/GenBank/DDBJ whole genome shotgun (WGS) entry which is preliminary data.</text>
</comment>
<name>A0ABQ2QAZ3_9GAMM</name>
<dbReference type="Proteomes" id="UP000654367">
    <property type="component" value="Unassembled WGS sequence"/>
</dbReference>
<evidence type="ECO:0000313" key="1">
    <source>
        <dbReference type="EMBL" id="GGP67938.1"/>
    </source>
</evidence>
<proteinExistence type="predicted"/>
<accession>A0ABQ2QAZ3</accession>
<reference evidence="2" key="1">
    <citation type="journal article" date="2019" name="Int. J. Syst. Evol. Microbiol.">
        <title>The Global Catalogue of Microorganisms (GCM) 10K type strain sequencing project: providing services to taxonomists for standard genome sequencing and annotation.</title>
        <authorList>
            <consortium name="The Broad Institute Genomics Platform"/>
            <consortium name="The Broad Institute Genome Sequencing Center for Infectious Disease"/>
            <person name="Wu L."/>
            <person name="Ma J."/>
        </authorList>
    </citation>
    <scope>NUCLEOTIDE SEQUENCE [LARGE SCALE GENOMIC DNA]</scope>
    <source>
        <strain evidence="2">JCM 32304</strain>
    </source>
</reference>
<keyword evidence="2" id="KW-1185">Reference proteome</keyword>
<gene>
    <name evidence="1" type="ORF">GCM10009409_36190</name>
</gene>
<protein>
    <submittedName>
        <fullName evidence="1">Uncharacterized protein</fullName>
    </submittedName>
</protein>
<sequence>MFDTAIFIGFCNAFDVNALFEGSQLVKQAMMLSINNMYINLVSSVVIKYSLLGDSKLSVVSVYNFEINIVNISTLSVLCVLTVNQKY</sequence>
<organism evidence="1 2">
    <name type="scientific">Shewanella saliphila</name>
    <dbReference type="NCBI Taxonomy" id="2282698"/>
    <lineage>
        <taxon>Bacteria</taxon>
        <taxon>Pseudomonadati</taxon>
        <taxon>Pseudomonadota</taxon>
        <taxon>Gammaproteobacteria</taxon>
        <taxon>Alteromonadales</taxon>
        <taxon>Shewanellaceae</taxon>
        <taxon>Shewanella</taxon>
    </lineage>
</organism>
<evidence type="ECO:0000313" key="2">
    <source>
        <dbReference type="Proteomes" id="UP000654367"/>
    </source>
</evidence>